<dbReference type="EMBL" id="CP117692">
    <property type="protein sequence ID" value="WDC82523.1"/>
    <property type="molecule type" value="Genomic_DNA"/>
</dbReference>
<dbReference type="AlphaFoldDB" id="A0AAQ3ASI3"/>
<organism evidence="3 4">
    <name type="scientific">Ligilactobacillus ruminis</name>
    <dbReference type="NCBI Taxonomy" id="1623"/>
    <lineage>
        <taxon>Bacteria</taxon>
        <taxon>Bacillati</taxon>
        <taxon>Bacillota</taxon>
        <taxon>Bacilli</taxon>
        <taxon>Lactobacillales</taxon>
        <taxon>Lactobacillaceae</taxon>
        <taxon>Ligilactobacillus</taxon>
    </lineage>
</organism>
<protein>
    <submittedName>
        <fullName evidence="3">Rep family protein</fullName>
    </submittedName>
</protein>
<dbReference type="GO" id="GO:0003677">
    <property type="term" value="F:DNA binding"/>
    <property type="evidence" value="ECO:0007669"/>
    <property type="project" value="InterPro"/>
</dbReference>
<dbReference type="GO" id="GO:0003916">
    <property type="term" value="F:DNA topoisomerase activity"/>
    <property type="evidence" value="ECO:0007669"/>
    <property type="project" value="InterPro"/>
</dbReference>
<dbReference type="RefSeq" id="WP_273745293.1">
    <property type="nucleotide sequence ID" value="NZ_CP117692.1"/>
</dbReference>
<accession>A0AAQ3ASI3</accession>
<evidence type="ECO:0000259" key="2">
    <source>
        <dbReference type="Pfam" id="PF01719"/>
    </source>
</evidence>
<dbReference type="InterPro" id="IPR002631">
    <property type="entry name" value="Plasmid_rep_OBD"/>
</dbReference>
<gene>
    <name evidence="3" type="ORF">PSR59_02500</name>
</gene>
<sequence length="450" mass="52298">MKVQEKAKQKTPPQSAVLEYEQQVKYMKITVEEMQSRLEKMTVTKGLKTWAYILHDLDTDGKGGLKAPHYHVIMIFDKRKDINSIAKQFDDEPERVIVRTKDPKTGKRQSIKTAIDNALAYLCHETSGAKAEGKHVYPPEKVKANFDYIAWAKEHFETMGSPKDIVELVGTGDLTFKQAKQRLLDEFGMYALSHNLKVLSDGAKVYNDKIYENWQKRMKEEKHDVKVIWIYGFAGTGKSHFATYWADDEGLTYKRLTSKHLFDDLRDLSIEEQDVLIFDDFRPDTLPYSSILQIFDPLNVGVSLDARYYNAYLMSEFIIVTTPFSPYEFYQTMHIRNRKVDTFEQLSRRISVTFRFTPEDIYVVEPKIQRYVDNLPIYKYVEIGESSPNVWSQIVVDDGKKRIRSLDELHLVSQNAICRELKKGQKKSSAMNEKTDENEDIDAESENLPF</sequence>
<feature type="domain" description="Plasmid replication protein origin binding" evidence="2">
    <location>
        <begin position="42"/>
        <end position="147"/>
    </location>
</feature>
<name>A0AAQ3ASI3_9LACO</name>
<reference evidence="3" key="1">
    <citation type="submission" date="2023-02" db="EMBL/GenBank/DDBJ databases">
        <title>Complete genome sequence of Lactobacillus ruminis CACC888 isolated from Pig feces.</title>
        <authorList>
            <person name="Park S."/>
            <person name="Park M.A."/>
            <person name="Kim D.-H."/>
            <person name="Kim Y."/>
        </authorList>
    </citation>
    <scope>NUCLEOTIDE SEQUENCE</scope>
    <source>
        <strain evidence="3">CACC888</strain>
    </source>
</reference>
<feature type="compositionally biased region" description="Acidic residues" evidence="1">
    <location>
        <begin position="436"/>
        <end position="450"/>
    </location>
</feature>
<evidence type="ECO:0000256" key="1">
    <source>
        <dbReference type="SAM" id="MobiDB-lite"/>
    </source>
</evidence>
<dbReference type="Gene3D" id="3.40.50.300">
    <property type="entry name" value="P-loop containing nucleotide triphosphate hydrolases"/>
    <property type="match status" value="1"/>
</dbReference>
<dbReference type="GO" id="GO:0005727">
    <property type="term" value="C:extrachromosomal circular DNA"/>
    <property type="evidence" value="ECO:0007669"/>
    <property type="project" value="InterPro"/>
</dbReference>
<evidence type="ECO:0000313" key="4">
    <source>
        <dbReference type="Proteomes" id="UP001222683"/>
    </source>
</evidence>
<dbReference type="Pfam" id="PF01719">
    <property type="entry name" value="Rep_OBD"/>
    <property type="match status" value="1"/>
</dbReference>
<dbReference type="InterPro" id="IPR027417">
    <property type="entry name" value="P-loop_NTPase"/>
</dbReference>
<evidence type="ECO:0000313" key="3">
    <source>
        <dbReference type="EMBL" id="WDC82523.1"/>
    </source>
</evidence>
<dbReference type="GO" id="GO:0006260">
    <property type="term" value="P:DNA replication"/>
    <property type="evidence" value="ECO:0007669"/>
    <property type="project" value="InterPro"/>
</dbReference>
<dbReference type="Gene3D" id="3.40.1310.30">
    <property type="match status" value="1"/>
</dbReference>
<dbReference type="Proteomes" id="UP001222683">
    <property type="component" value="Chromosome"/>
</dbReference>
<dbReference type="SUPFAM" id="SSF52540">
    <property type="entry name" value="P-loop containing nucleoside triphosphate hydrolases"/>
    <property type="match status" value="1"/>
</dbReference>
<feature type="region of interest" description="Disordered" evidence="1">
    <location>
        <begin position="423"/>
        <end position="450"/>
    </location>
</feature>
<proteinExistence type="predicted"/>